<evidence type="ECO:0000256" key="2">
    <source>
        <dbReference type="RuleBase" id="RU003749"/>
    </source>
</evidence>
<evidence type="ECO:0000313" key="5">
    <source>
        <dbReference type="Proteomes" id="UP001144323"/>
    </source>
</evidence>
<proteinExistence type="inferred from homology"/>
<dbReference type="InterPro" id="IPR002645">
    <property type="entry name" value="STAS_dom"/>
</dbReference>
<dbReference type="Proteomes" id="UP001144323">
    <property type="component" value="Unassembled WGS sequence"/>
</dbReference>
<dbReference type="InterPro" id="IPR003658">
    <property type="entry name" value="Anti-sigma_ant"/>
</dbReference>
<evidence type="ECO:0000313" key="4">
    <source>
        <dbReference type="EMBL" id="GLI91022.1"/>
    </source>
</evidence>
<dbReference type="Pfam" id="PF01740">
    <property type="entry name" value="STAS"/>
    <property type="match status" value="1"/>
</dbReference>
<comment type="similarity">
    <text evidence="1 2">Belongs to the anti-sigma-factor antagonist family.</text>
</comment>
<name>A0A9W6GPC3_9HYPH</name>
<dbReference type="GO" id="GO:0043856">
    <property type="term" value="F:anti-sigma factor antagonist activity"/>
    <property type="evidence" value="ECO:0007669"/>
    <property type="project" value="InterPro"/>
</dbReference>
<comment type="caution">
    <text evidence="4">The sequence shown here is derived from an EMBL/GenBank/DDBJ whole genome shotgun (WGS) entry which is preliminary data.</text>
</comment>
<gene>
    <name evidence="4" type="primary">rsbV</name>
    <name evidence="4" type="ORF">LMG27198_00140</name>
</gene>
<dbReference type="Gene3D" id="3.30.750.24">
    <property type="entry name" value="STAS domain"/>
    <property type="match status" value="1"/>
</dbReference>
<dbReference type="EMBL" id="BSEC01000001">
    <property type="protein sequence ID" value="GLI91022.1"/>
    <property type="molecule type" value="Genomic_DNA"/>
</dbReference>
<evidence type="ECO:0000259" key="3">
    <source>
        <dbReference type="PROSITE" id="PS50801"/>
    </source>
</evidence>
<organism evidence="4 5">
    <name type="scientific">Methylocystis echinoides</name>
    <dbReference type="NCBI Taxonomy" id="29468"/>
    <lineage>
        <taxon>Bacteria</taxon>
        <taxon>Pseudomonadati</taxon>
        <taxon>Pseudomonadota</taxon>
        <taxon>Alphaproteobacteria</taxon>
        <taxon>Hyphomicrobiales</taxon>
        <taxon>Methylocystaceae</taxon>
        <taxon>Methylocystis</taxon>
    </lineage>
</organism>
<keyword evidence="5" id="KW-1185">Reference proteome</keyword>
<protein>
    <recommendedName>
        <fullName evidence="2">Anti-sigma factor antagonist</fullName>
    </recommendedName>
</protein>
<dbReference type="SUPFAM" id="SSF52091">
    <property type="entry name" value="SpoIIaa-like"/>
    <property type="match status" value="1"/>
</dbReference>
<dbReference type="AlphaFoldDB" id="A0A9W6GPC3"/>
<sequence>MKIETHSQNGQLVVAVMEERLDAHNSGELKDRFLRLLEEGARRLVVDLSSVTFIDSSGLGALLSGYKNATQRGGALILSGPQPRVRAMFELTRLNRVFEIYPRLPEALASQSVE</sequence>
<dbReference type="PANTHER" id="PTHR33495:SF2">
    <property type="entry name" value="ANTI-SIGMA FACTOR ANTAGONIST TM_1081-RELATED"/>
    <property type="match status" value="1"/>
</dbReference>
<dbReference type="PROSITE" id="PS50801">
    <property type="entry name" value="STAS"/>
    <property type="match status" value="1"/>
</dbReference>
<evidence type="ECO:0000256" key="1">
    <source>
        <dbReference type="ARBA" id="ARBA00009013"/>
    </source>
</evidence>
<dbReference type="InterPro" id="IPR036513">
    <property type="entry name" value="STAS_dom_sf"/>
</dbReference>
<feature type="domain" description="STAS" evidence="3">
    <location>
        <begin position="12"/>
        <end position="111"/>
    </location>
</feature>
<dbReference type="PANTHER" id="PTHR33495">
    <property type="entry name" value="ANTI-SIGMA FACTOR ANTAGONIST TM_1081-RELATED-RELATED"/>
    <property type="match status" value="1"/>
</dbReference>
<accession>A0A9W6GPC3</accession>
<reference evidence="4" key="1">
    <citation type="journal article" date="2023" name="Int. J. Syst. Evol. Microbiol.">
        <title>Methylocystis iwaonis sp. nov., a type II methane-oxidizing bacterium from surface soil of a rice paddy field in Japan, and emended description of the genus Methylocystis (ex Whittenbury et al. 1970) Bowman et al. 1993.</title>
        <authorList>
            <person name="Kaise H."/>
            <person name="Sawadogo J.B."/>
            <person name="Alam M.S."/>
            <person name="Ueno C."/>
            <person name="Dianou D."/>
            <person name="Shinjo R."/>
            <person name="Asakawa S."/>
        </authorList>
    </citation>
    <scope>NUCLEOTIDE SEQUENCE</scope>
    <source>
        <strain evidence="4">LMG27198</strain>
    </source>
</reference>
<dbReference type="NCBIfam" id="TIGR00377">
    <property type="entry name" value="ant_ant_sig"/>
    <property type="match status" value="1"/>
</dbReference>
<dbReference type="RefSeq" id="WP_281799586.1">
    <property type="nucleotide sequence ID" value="NZ_BSEC01000001.1"/>
</dbReference>
<dbReference type="CDD" id="cd07043">
    <property type="entry name" value="STAS_anti-anti-sigma_factors"/>
    <property type="match status" value="1"/>
</dbReference>